<accession>A0A812MX87</accession>
<evidence type="ECO:0000256" key="8">
    <source>
        <dbReference type="ARBA" id="ARBA00022777"/>
    </source>
</evidence>
<dbReference type="GO" id="GO:0060271">
    <property type="term" value="P:cilium assembly"/>
    <property type="evidence" value="ECO:0007669"/>
    <property type="project" value="InterPro"/>
</dbReference>
<proteinExistence type="predicted"/>
<keyword evidence="6" id="KW-0808">Transferase</keyword>
<keyword evidence="19" id="KW-1185">Reference proteome</keyword>
<evidence type="ECO:0000256" key="16">
    <source>
        <dbReference type="SAM" id="MobiDB-lite"/>
    </source>
</evidence>
<organism evidence="18 19">
    <name type="scientific">Symbiodinium natans</name>
    <dbReference type="NCBI Taxonomy" id="878477"/>
    <lineage>
        <taxon>Eukaryota</taxon>
        <taxon>Sar</taxon>
        <taxon>Alveolata</taxon>
        <taxon>Dinophyceae</taxon>
        <taxon>Suessiales</taxon>
        <taxon>Symbiodiniaceae</taxon>
        <taxon>Symbiodinium</taxon>
    </lineage>
</organism>
<dbReference type="NCBIfam" id="TIGR01444">
    <property type="entry name" value="fkbM_fam"/>
    <property type="match status" value="1"/>
</dbReference>
<dbReference type="InterPro" id="IPR006342">
    <property type="entry name" value="FkbM_mtfrase"/>
</dbReference>
<dbReference type="Pfam" id="PF05050">
    <property type="entry name" value="Methyltransf_21"/>
    <property type="match status" value="1"/>
</dbReference>
<dbReference type="SUPFAM" id="SSF56112">
    <property type="entry name" value="Protein kinase-like (PK-like)"/>
    <property type="match status" value="1"/>
</dbReference>
<dbReference type="PANTHER" id="PTHR24058">
    <property type="entry name" value="DUAL SPECIFICITY PROTEIN KINASE"/>
    <property type="match status" value="1"/>
</dbReference>
<dbReference type="PROSITE" id="PS00108">
    <property type="entry name" value="PROTEIN_KINASE_ST"/>
    <property type="match status" value="1"/>
</dbReference>
<dbReference type="Pfam" id="PF04712">
    <property type="entry name" value="Radial_spoke"/>
    <property type="match status" value="1"/>
</dbReference>
<keyword evidence="13" id="KW-0413">Isomerase</keyword>
<dbReference type="InterPro" id="IPR000821">
    <property type="entry name" value="Ala_racemase"/>
</dbReference>
<feature type="modified residue" description="N6-(pyridoxal phosphate)lysine" evidence="15">
    <location>
        <position position="610"/>
    </location>
</feature>
<keyword evidence="11" id="KW-0969">Cilium</keyword>
<dbReference type="GO" id="GO:0060294">
    <property type="term" value="P:cilium movement involved in cell motility"/>
    <property type="evidence" value="ECO:0007669"/>
    <property type="project" value="InterPro"/>
</dbReference>
<dbReference type="Gene3D" id="3.20.20.10">
    <property type="entry name" value="Alanine racemase"/>
    <property type="match status" value="1"/>
</dbReference>
<dbReference type="FunFam" id="1.10.510.10:FF:000380">
    <property type="entry name" value="Serine/threonine-protein kinase ppk15"/>
    <property type="match status" value="1"/>
</dbReference>
<name>A0A812MX87_9DINO</name>
<dbReference type="CDD" id="cd14133">
    <property type="entry name" value="PKc_DYRK_like"/>
    <property type="match status" value="1"/>
</dbReference>
<keyword evidence="12" id="KW-0206">Cytoskeleton</keyword>
<dbReference type="SMART" id="SM00220">
    <property type="entry name" value="S_TKc"/>
    <property type="match status" value="1"/>
</dbReference>
<dbReference type="Gene3D" id="3.40.50.150">
    <property type="entry name" value="Vaccinia Virus protein VP39"/>
    <property type="match status" value="1"/>
</dbReference>
<dbReference type="InterPro" id="IPR011009">
    <property type="entry name" value="Kinase-like_dom_sf"/>
</dbReference>
<dbReference type="PROSITE" id="PS50011">
    <property type="entry name" value="PROTEIN_KINASE_DOM"/>
    <property type="match status" value="1"/>
</dbReference>
<evidence type="ECO:0000256" key="3">
    <source>
        <dbReference type="ARBA" id="ARBA00022490"/>
    </source>
</evidence>
<evidence type="ECO:0000256" key="6">
    <source>
        <dbReference type="ARBA" id="ARBA00022679"/>
    </source>
</evidence>
<dbReference type="InterPro" id="IPR020622">
    <property type="entry name" value="Ala_racemase_pyridoxalP-BS"/>
</dbReference>
<evidence type="ECO:0000259" key="17">
    <source>
        <dbReference type="PROSITE" id="PS50011"/>
    </source>
</evidence>
<keyword evidence="10 15" id="KW-0663">Pyridoxal phosphate</keyword>
<sequence length="1673" mass="185505">MGRSVAAFAESLKTNVSLYFPFLVYYQISYYKSSIFDLQEVGQLARDGFPADVQTVLGPSLPAASLTLKALVSAALIAADPDGISPRSNWLLVDEPVQSWLGLNWYHEVGDCLHLVNETCWPLFGALAMLRDSAWPVSPTVRLCSEASTSFWRELRLALSSYQAVPLLASLELLESPEECPSNVILRADAKLAVADWARRESLQEGGALEGVGAAIEDAQLLIRQVLGGSSLLGMDELSAWPGGSELFWLLDRLQCATEVLIRLQKGRAFLGAENIGMRSDADISYTLLLFPYRELVSDFIRARRVPYCNESILREVEKLASRLQSARAHKVRVVEVGANLGDCSLWIAKRLQALPSLRSIKVVALEALPDAAALFRKSVEKNGLAEVIQVLNVAAGSPGHVHLTAKPSSSNSFTLAAPGAESDGQSVRVKTERLDDIVSFRTIDLLISHTNGQELDILRGARRLVQKSRDLVVILQLYGANGGVIRDLSYEPYRPIRWLMDHGFHVALARKPGLRLRTPGILRHHMAITPIVNAVGIPKRRRHLWPGKSPPAPRSRVCLNLTAGERPNSWAEVDGRVLRENLHLVRIYLGRSLGGSGSAEAPPIGAVLKANAYGHGAVLAGRVLASAKIDALFVSEVETGLTLRTSPEVPKSLAIVLLYRAPLDGVICQLAEANITVSVLSNAWLREAIGWAPCASKLRLHLMVDTGLAREGLSGLRLEDLGEATASILAKPHWSLEGLYTHWCCPYDPLEMHRSHALFEGALALVRELRRTAGSAGNQPFTVHTSSSSAVLLGVHYDLLRVGGLLFGDPVAIADGAGGALHLPGPHRTLLWKSRVTSLRWSVPGERFSRCSAEVGCEKHPTFQKRILLGVIPVGGNEFSDSNVVSSSFREKLPLLEKSLDGLLVEIPSTSRTFQQASEGMEVLLCAENCIQGLFNVPSHVPRLLAQDPSIDMRLYCPPEMVLQAPYAPSGDGFYPVELNGAVYDSFNLRVVFERDKTGFEESKEFPIRTNMVVAARYQIIEYLGSAAFSRAVQCLDLDTNKMVCMKIIKNDKDFFDQSLDEIKLLKYINVNGDVDYYNVLRLYDHFYHKEHLIIVTELLRDNLYEFSKFNRECGDEPYFTIGRLQKISRQILTALDYVHSLRLIHCDLKPENILIKSYSRCEVKVIDFGSSCFIDDHLSSYVQSRSYRAPEVMLGLPYDQKIDLWSLGCILAELWTGYVLFQNDSVQSLLARILGIVGDFPYHMMTSGKYVPQYFTQDGQLYQEIEGAPCPERGRRLHLLVPKKTSLRQRMRTNDELLLDFLEKLLQLDPAQRPTAAEAMEHPFLAPGRIPDFTEDAEMLSWAGVGLGEAESYKVMCSMRNLAANQKDGLNKLRFWGKILGTEADYYVAEAQRDGGEPDENDPDAEPPGQGANQFTYYVTNDLAGDWRRLPDIKPKEIIAARAIKRLVTGNAGSKVITHPAFEGAEEVYLRAQIARITADTVICMKGYLKKEEEEGSPIEQNEEFVCPPPAELLRKEAWTHMLPHVLLNGRTTHKEIPEGDTPEELDLAAKMKEEQEADPEQEVLRGLHADGLQWTIKQAGDTTLYRASADPAAPLRSNAVTYVRSLAWPGAVTAVRNGQFVNLYVGYGLAAGSPNFFPLAPPDVQEEPEDRTRPKLFASEPRNQEKLFRP</sequence>
<protein>
    <submittedName>
        <fullName evidence="18">Pom1 protein</fullName>
    </submittedName>
</protein>
<dbReference type="GO" id="GO:0005524">
    <property type="term" value="F:ATP binding"/>
    <property type="evidence" value="ECO:0007669"/>
    <property type="project" value="UniProtKB-KW"/>
</dbReference>
<dbReference type="InterPro" id="IPR006802">
    <property type="entry name" value="Radial_spoke"/>
</dbReference>
<evidence type="ECO:0000313" key="19">
    <source>
        <dbReference type="Proteomes" id="UP000604046"/>
    </source>
</evidence>
<feature type="region of interest" description="Disordered" evidence="16">
    <location>
        <begin position="1643"/>
        <end position="1673"/>
    </location>
</feature>
<evidence type="ECO:0000256" key="5">
    <source>
        <dbReference type="ARBA" id="ARBA00022553"/>
    </source>
</evidence>
<evidence type="ECO:0000256" key="14">
    <source>
        <dbReference type="ARBA" id="ARBA00023273"/>
    </source>
</evidence>
<dbReference type="InterPro" id="IPR029063">
    <property type="entry name" value="SAM-dependent_MTases_sf"/>
</dbReference>
<evidence type="ECO:0000256" key="2">
    <source>
        <dbReference type="ARBA" id="ARBA00004430"/>
    </source>
</evidence>
<keyword evidence="8" id="KW-0418">Kinase</keyword>
<comment type="cofactor">
    <cofactor evidence="1 15">
        <name>pyridoxal 5'-phosphate</name>
        <dbReference type="ChEBI" id="CHEBI:597326"/>
    </cofactor>
</comment>
<gene>
    <name evidence="18" type="primary">pom1</name>
    <name evidence="18" type="ORF">SNAT2548_LOCUS15059</name>
</gene>
<dbReference type="Pfam" id="PF01168">
    <property type="entry name" value="Ala_racemase_N"/>
    <property type="match status" value="1"/>
</dbReference>
<dbReference type="EMBL" id="CAJNDS010001846">
    <property type="protein sequence ID" value="CAE7284343.1"/>
    <property type="molecule type" value="Genomic_DNA"/>
</dbReference>
<dbReference type="SUPFAM" id="SSF53335">
    <property type="entry name" value="S-adenosyl-L-methionine-dependent methyltransferases"/>
    <property type="match status" value="1"/>
</dbReference>
<dbReference type="Pfam" id="PF00069">
    <property type="entry name" value="Pkinase"/>
    <property type="match status" value="1"/>
</dbReference>
<feature type="region of interest" description="Disordered" evidence="16">
    <location>
        <begin position="1395"/>
        <end position="1414"/>
    </location>
</feature>
<dbReference type="Gene3D" id="3.30.200.20">
    <property type="entry name" value="Phosphorylase Kinase, domain 1"/>
    <property type="match status" value="1"/>
</dbReference>
<dbReference type="Gene3D" id="1.10.510.10">
    <property type="entry name" value="Transferase(Phosphotransferase) domain 1"/>
    <property type="match status" value="1"/>
</dbReference>
<dbReference type="GO" id="GO:0006522">
    <property type="term" value="P:alanine metabolic process"/>
    <property type="evidence" value="ECO:0007669"/>
    <property type="project" value="InterPro"/>
</dbReference>
<dbReference type="PANTHER" id="PTHR24058:SF124">
    <property type="entry name" value="PROTEIN KINASE SUPERFAMILY PROTEIN"/>
    <property type="match status" value="1"/>
</dbReference>
<dbReference type="GO" id="GO:0001534">
    <property type="term" value="C:radial spoke"/>
    <property type="evidence" value="ECO:0007669"/>
    <property type="project" value="InterPro"/>
</dbReference>
<dbReference type="InterPro" id="IPR008271">
    <property type="entry name" value="Ser/Thr_kinase_AS"/>
</dbReference>
<keyword evidence="5" id="KW-0597">Phosphoprotein</keyword>
<evidence type="ECO:0000256" key="1">
    <source>
        <dbReference type="ARBA" id="ARBA00001933"/>
    </source>
</evidence>
<reference evidence="18" key="1">
    <citation type="submission" date="2021-02" db="EMBL/GenBank/DDBJ databases">
        <authorList>
            <person name="Dougan E. K."/>
            <person name="Rhodes N."/>
            <person name="Thang M."/>
            <person name="Chan C."/>
        </authorList>
    </citation>
    <scope>NUCLEOTIDE SEQUENCE</scope>
</reference>
<dbReference type="SUPFAM" id="SSF51419">
    <property type="entry name" value="PLP-binding barrel"/>
    <property type="match status" value="1"/>
</dbReference>
<keyword evidence="9" id="KW-0067">ATP-binding</keyword>
<evidence type="ECO:0000256" key="13">
    <source>
        <dbReference type="ARBA" id="ARBA00023235"/>
    </source>
</evidence>
<evidence type="ECO:0000256" key="4">
    <source>
        <dbReference type="ARBA" id="ARBA00022527"/>
    </source>
</evidence>
<evidence type="ECO:0000256" key="12">
    <source>
        <dbReference type="ARBA" id="ARBA00023212"/>
    </source>
</evidence>
<evidence type="ECO:0000256" key="11">
    <source>
        <dbReference type="ARBA" id="ARBA00023069"/>
    </source>
</evidence>
<evidence type="ECO:0000256" key="9">
    <source>
        <dbReference type="ARBA" id="ARBA00022840"/>
    </source>
</evidence>
<evidence type="ECO:0000313" key="18">
    <source>
        <dbReference type="EMBL" id="CAE7284343.1"/>
    </source>
</evidence>
<keyword evidence="3" id="KW-0963">Cytoplasm</keyword>
<comment type="caution">
    <text evidence="18">The sequence shown here is derived from an EMBL/GenBank/DDBJ whole genome shotgun (WGS) entry which is preliminary data.</text>
</comment>
<dbReference type="InterPro" id="IPR000719">
    <property type="entry name" value="Prot_kinase_dom"/>
</dbReference>
<evidence type="ECO:0000256" key="7">
    <source>
        <dbReference type="ARBA" id="ARBA00022741"/>
    </source>
</evidence>
<keyword evidence="14" id="KW-0966">Cell projection</keyword>
<comment type="subcellular location">
    <subcellularLocation>
        <location evidence="2">Cytoplasm</location>
        <location evidence="2">Cytoskeleton</location>
        <location evidence="2">Cilium axoneme</location>
    </subcellularLocation>
</comment>
<dbReference type="GO" id="GO:0008784">
    <property type="term" value="F:alanine racemase activity"/>
    <property type="evidence" value="ECO:0007669"/>
    <property type="project" value="InterPro"/>
</dbReference>
<keyword evidence="4" id="KW-0723">Serine/threonine-protein kinase</keyword>
<dbReference type="InterPro" id="IPR050494">
    <property type="entry name" value="Ser_Thr_dual-spec_kinase"/>
</dbReference>
<dbReference type="Proteomes" id="UP000604046">
    <property type="component" value="Unassembled WGS sequence"/>
</dbReference>
<dbReference type="OrthoDB" id="9332038at2759"/>
<evidence type="ECO:0000256" key="10">
    <source>
        <dbReference type="ARBA" id="ARBA00022898"/>
    </source>
</evidence>
<evidence type="ECO:0000256" key="15">
    <source>
        <dbReference type="PIRSR" id="PIRSR600821-50"/>
    </source>
</evidence>
<dbReference type="GO" id="GO:0004674">
    <property type="term" value="F:protein serine/threonine kinase activity"/>
    <property type="evidence" value="ECO:0007669"/>
    <property type="project" value="UniProtKB-KW"/>
</dbReference>
<dbReference type="InterPro" id="IPR029066">
    <property type="entry name" value="PLP-binding_barrel"/>
</dbReference>
<dbReference type="PRINTS" id="PR00992">
    <property type="entry name" value="ALARACEMASE"/>
</dbReference>
<dbReference type="InterPro" id="IPR001608">
    <property type="entry name" value="Ala_racemase_N"/>
</dbReference>
<feature type="domain" description="Protein kinase" evidence="17">
    <location>
        <begin position="1019"/>
        <end position="1327"/>
    </location>
</feature>
<dbReference type="PROSITE" id="PS00395">
    <property type="entry name" value="ALANINE_RACEMASE"/>
    <property type="match status" value="1"/>
</dbReference>
<keyword evidence="7" id="KW-0547">Nucleotide-binding</keyword>